<sequence>MQLIFNHQLFWLDPNLEQCQNSVESETVFLTSLQPRLKEKLALLAGSQIYISQELYLLLQKLNRFLKTDYNLTAVKIIPYTFAQMFDDISVTALSNDDGFFGSYVLLFDDGQQKIGYAPRFITQGWHKKRLKKWKKAFKDAQLTQLILSSKITQPASQALPDLSHYQQVLMADKPQDLLIKGNPFSLDTLFKMDDICQKLAIKAYYPELMANLMHAFNPWKDYQSGLATEVIDLSMTDLSLPQTVTTAEVNDLITVINPQKVVTI</sequence>
<evidence type="ECO:0000313" key="2">
    <source>
        <dbReference type="Proteomes" id="UP000182089"/>
    </source>
</evidence>
<evidence type="ECO:0000313" key="1">
    <source>
        <dbReference type="EMBL" id="SEM49608.1"/>
    </source>
</evidence>
<dbReference type="Proteomes" id="UP000182089">
    <property type="component" value="Unassembled WGS sequence"/>
</dbReference>
<accession>A0ABY1AAC3</accession>
<name>A0ABY1AAC3_9LACO</name>
<organism evidence="1 2">
    <name type="scientific">Ligilactobacillus ruminis</name>
    <dbReference type="NCBI Taxonomy" id="1623"/>
    <lineage>
        <taxon>Bacteria</taxon>
        <taxon>Bacillati</taxon>
        <taxon>Bacillota</taxon>
        <taxon>Bacilli</taxon>
        <taxon>Lactobacillales</taxon>
        <taxon>Lactobacillaceae</taxon>
        <taxon>Ligilactobacillus</taxon>
    </lineage>
</organism>
<dbReference type="EMBL" id="FOCC01000003">
    <property type="protein sequence ID" value="SEM49608.1"/>
    <property type="molecule type" value="Genomic_DNA"/>
</dbReference>
<proteinExistence type="predicted"/>
<protein>
    <submittedName>
        <fullName evidence="1">Uncharacterized protein</fullName>
    </submittedName>
</protein>
<comment type="caution">
    <text evidence="1">The sequence shown here is derived from an EMBL/GenBank/DDBJ whole genome shotgun (WGS) entry which is preliminary data.</text>
</comment>
<gene>
    <name evidence="1" type="ORF">SAMN05216431_103132</name>
</gene>
<reference evidence="1 2" key="1">
    <citation type="submission" date="2016-10" db="EMBL/GenBank/DDBJ databases">
        <authorList>
            <person name="Varghese N."/>
            <person name="Submissions S."/>
        </authorList>
    </citation>
    <scope>NUCLEOTIDE SEQUENCE [LARGE SCALE GENOMIC DNA]</scope>
    <source>
        <strain evidence="1 2">WC1T17</strain>
    </source>
</reference>